<dbReference type="RefSeq" id="WP_173270344.1">
    <property type="nucleotide sequence ID" value="NZ_AP021889.1"/>
</dbReference>
<dbReference type="InterPro" id="IPR025282">
    <property type="entry name" value="DUF4214"/>
</dbReference>
<feature type="domain" description="DUF4214" evidence="2">
    <location>
        <begin position="58"/>
        <end position="115"/>
    </location>
</feature>
<name>A0A6F8PSK0_9GAMM</name>
<dbReference type="Proteomes" id="UP000501726">
    <property type="component" value="Chromosome"/>
</dbReference>
<evidence type="ECO:0000313" key="4">
    <source>
        <dbReference type="Proteomes" id="UP000501726"/>
    </source>
</evidence>
<dbReference type="PRINTS" id="PR00313">
    <property type="entry name" value="CABNDNGRPT"/>
</dbReference>
<dbReference type="InterPro" id="IPR018511">
    <property type="entry name" value="Hemolysin-typ_Ca-bd_CS"/>
</dbReference>
<evidence type="ECO:0000256" key="1">
    <source>
        <dbReference type="ARBA" id="ARBA00022837"/>
    </source>
</evidence>
<gene>
    <name evidence="3" type="ORF">THMIRHAS_04680</name>
</gene>
<reference evidence="4" key="1">
    <citation type="submission" date="2019-11" db="EMBL/GenBank/DDBJ databases">
        <title>Isolation and characterization of two novel species in the genus Thiomicrorhabdus.</title>
        <authorList>
            <person name="Mochizuki J."/>
            <person name="Kojima H."/>
            <person name="Fukui M."/>
        </authorList>
    </citation>
    <scope>NUCLEOTIDE SEQUENCE [LARGE SCALE GENOMIC DNA]</scope>
    <source>
        <strain evidence="4">aks77</strain>
    </source>
</reference>
<keyword evidence="4" id="KW-1185">Reference proteome</keyword>
<dbReference type="PROSITE" id="PS00018">
    <property type="entry name" value="EF_HAND_1"/>
    <property type="match status" value="1"/>
</dbReference>
<accession>A0A6F8PSK0</accession>
<dbReference type="KEGG" id="tse:THMIRHAS_04680"/>
<evidence type="ECO:0000259" key="2">
    <source>
        <dbReference type="Pfam" id="PF13946"/>
    </source>
</evidence>
<dbReference type="InterPro" id="IPR011049">
    <property type="entry name" value="Serralysin-like_metalloprot_C"/>
</dbReference>
<dbReference type="PROSITE" id="PS00330">
    <property type="entry name" value="HEMOLYSIN_CALCIUM"/>
    <property type="match status" value="2"/>
</dbReference>
<organism evidence="3 4">
    <name type="scientific">Thiosulfatimonas sediminis</name>
    <dbReference type="NCBI Taxonomy" id="2675054"/>
    <lineage>
        <taxon>Bacteria</taxon>
        <taxon>Pseudomonadati</taxon>
        <taxon>Pseudomonadota</taxon>
        <taxon>Gammaproteobacteria</taxon>
        <taxon>Thiotrichales</taxon>
        <taxon>Piscirickettsiaceae</taxon>
        <taxon>Thiosulfatimonas</taxon>
    </lineage>
</organism>
<proteinExistence type="predicted"/>
<dbReference type="EMBL" id="AP021889">
    <property type="protein sequence ID" value="BBP45095.1"/>
    <property type="molecule type" value="Genomic_DNA"/>
</dbReference>
<dbReference type="Gene3D" id="2.150.10.10">
    <property type="entry name" value="Serralysin-like metalloprotease, C-terminal"/>
    <property type="match status" value="2"/>
</dbReference>
<protein>
    <recommendedName>
        <fullName evidence="2">DUF4214 domain-containing protein</fullName>
    </recommendedName>
</protein>
<dbReference type="GO" id="GO:0005509">
    <property type="term" value="F:calcium ion binding"/>
    <property type="evidence" value="ECO:0007669"/>
    <property type="project" value="InterPro"/>
</dbReference>
<dbReference type="Pfam" id="PF13946">
    <property type="entry name" value="DUF4214"/>
    <property type="match status" value="1"/>
</dbReference>
<keyword evidence="1" id="KW-0106">Calcium</keyword>
<dbReference type="InterPro" id="IPR018247">
    <property type="entry name" value="EF_Hand_1_Ca_BS"/>
</dbReference>
<dbReference type="InterPro" id="IPR001343">
    <property type="entry name" value="Hemolysn_Ca-bd"/>
</dbReference>
<sequence>MALTTQQQAELISVYIAAFDRAPDADGLDFWAKSITDGVNPTVTDVSNAIFNDQTIPEVNANYSDALTNEQFVTKVYQNVFNREPDAEGLAFWAGAMNDGINSRGETVVEMFKSLSNPGSEADKALFDNKVAVGTYFAIDVGSNDVALAIQALDNVTADPASIDAAKAVIDGVDAIGQTFTLTEGADDFTPTSQQENSQTTVGDDQFYAGSVQGGGAHTLGSTDSIDGGDGTDTIRVVEDRDATATTLFPKMQNVENVELQALEDLTIDFTNTTGVEEAMNYQSVGNIVIQSLVDDADFKFFNTASDMSVGYFNNNDADNEADVMFDQANGSSITFTTATEADAIDTLNIELDNDTYTIDNAANTGFFGLNGTNNLDTINMMGNADVTVADLTGSLTQDITTFDASMLEGTLETNLLGNNLGINYDGAMGANTLVIGQGDNDITMQEAGDLVVLSSTGFDANDMMDGAGGTDRLEIHFNDTDAATDLDGNGLDTDVLDAINNTVNTEELVIDVWSQNTDDTAIAGENITLDRGLITSDFSTFIFDDTRTDGLGATNNVQDTDISGTVTVTNATAADDYQIAVDQVTTMSFTAAAGETTLNVTHNDADLVADMIGSFDSDVFTTTNLTVNAADENYMLGASQVDAGATLNLLGDADQMTANFGAEGDGATLDASTLVTTTDRNDGINNDFNVFTVTNGFDTTVKGTDQDDNIIGNAGVDTLHGNAGDDIIVGGAGDDTIEGGDGNDMIFAGDGTDAAQLEGVDKLYGNAGDDTFYFTYNADATLEGITSADMIDGGADNDTVQMLTAGAVLSDEIFNGFTSVEELTLAAGDNVVTINEIADSKVDFGTINAEGNGNDDINIGEGFDRELTINLGGGNDIVAADLSSANITVNIDAGNLDANDNLDFGDDAGDVLNIITENGIADTAGVTNLETLNIVDENGTNDLGQTTLVRIGDELFDNNTTPVDAFTVNAETVADDLVIDATDISGANIITINTGAGDDMIFGSANNDIINAGGNQTGGVNTIYGGAGADQIDASEGDNDITYGYVADSNGTRTEIDTVTGFVSGSDRIVLDTDMLAGNVLVAGSSMNAANFADAQSAVNNVPAGEIAYVFQTDDQILWVDINRDGTLNNDDLRINLDGVSAIEAGDVVNGDVYYDVDAAGNLLHVTAAAVPRAFEMNNDILGATIFVDGVDSGVTTFAAISPVPSAIDTLTVGGTTDISGAGVATFSSAAFEGGSNVTMTSAQHTAYVTPANASLFGVQTINITDAVTMTGDAAVENYALLSTAADNFTVASTTQNVDISAGGNDTVSISGTFSGTITGEAAGDIINLADGTNIAANATIASGNGETINVNGDATMTDAQYDAVVITDTVVTTNNLTITTAATNLAVDADIEEYTLNAGGVIAIANNLDVDINGAAGAAVTVVVGGATVASGAEYDLANGADIITVTDGADITNINDGAATTAESITVADNATVTMTAAQHTEITQAAGVETIIFDDRGGVDAVTADADVENYEIDGLGTDSSFVFTLSATGQNITSEGSTNTTVVFDGALGAFTSDLNDEIAETGDVIRVTNSGVGTTVDISGVLNSDDSDVALDLNNEFLTVTLTQEQHEAYSSVINTANGQTLDVDTAGAVTARVGVEAYIIDDEANSITVNAGQTDVNIDSDDASADTIIIGGNTVTGEYVIDATDTIEATDGANITGVSDGGAAGNATGGLLDLTGGITMTVAQLNDFTTNGITAAGAADAVTLTDAGTITSADAAIETFTLADGTNSITFDAADADRDLQTVNLGIGANTVIITNNATVDDGDDSAVTITNFGSDDVLTTGSSDGLFYNNFAGGATAVADGSIIEVDATQFQNGVLSNTANVLAWLNAETVTGAAGNALITVVAYTGNGSAGIYQLEETGGVAGAFDTIELIGVVNATDNVFVGANFA</sequence>
<evidence type="ECO:0000313" key="3">
    <source>
        <dbReference type="EMBL" id="BBP45095.1"/>
    </source>
</evidence>
<dbReference type="Pfam" id="PF00353">
    <property type="entry name" value="HemolysinCabind"/>
    <property type="match status" value="5"/>
</dbReference>